<protein>
    <submittedName>
        <fullName evidence="1">Uncharacterized protein</fullName>
    </submittedName>
</protein>
<gene>
    <name evidence="1" type="ORF">KL86APRO_40057</name>
</gene>
<reference evidence="1" key="1">
    <citation type="submission" date="2016-04" db="EMBL/GenBank/DDBJ databases">
        <authorList>
            <person name="Evans L.H."/>
            <person name="Alamgir A."/>
            <person name="Owens N."/>
            <person name="Weber N.D."/>
            <person name="Virtaneva K."/>
            <person name="Barbian K."/>
            <person name="Babar A."/>
            <person name="Rosenke K."/>
        </authorList>
    </citation>
    <scope>NUCLEOTIDE SEQUENCE</scope>
    <source>
        <strain evidence="1">86</strain>
    </source>
</reference>
<sequence length="188" mass="19695">MSTPQDVVDKAIAAIRAALPELREVAEHPGRFDLDEAKRIFAAVPGVRVAFLGVSHFERDPAGYLDAVCTFAAVIATNASGQQAQSAASFAAAIACAIAVLADRNDWGLDGVDAAQVTRIDNLYGAAVDSFGLALWGVAWSQIVRLGEDAFFAEGVVPSRIYVGIHPATGAAHKANYEDVRTGEAPDA</sequence>
<accession>A0A212KN54</accession>
<dbReference type="InterPro" id="IPR014972">
    <property type="entry name" value="Phage_Mu_Gp37"/>
</dbReference>
<name>A0A212KN54_9PROT</name>
<dbReference type="Pfam" id="PF08873">
    <property type="entry name" value="Phage_Mu_Gp37"/>
    <property type="match status" value="1"/>
</dbReference>
<dbReference type="EMBL" id="FLUO01000004">
    <property type="protein sequence ID" value="SBW13035.1"/>
    <property type="molecule type" value="Genomic_DNA"/>
</dbReference>
<proteinExistence type="predicted"/>
<evidence type="ECO:0000313" key="1">
    <source>
        <dbReference type="EMBL" id="SBW13035.1"/>
    </source>
</evidence>
<dbReference type="AlphaFoldDB" id="A0A212KN54"/>
<organism evidence="1">
    <name type="scientific">uncultured Alphaproteobacteria bacterium</name>
    <dbReference type="NCBI Taxonomy" id="91750"/>
    <lineage>
        <taxon>Bacteria</taxon>
        <taxon>Pseudomonadati</taxon>
        <taxon>Pseudomonadota</taxon>
        <taxon>Alphaproteobacteria</taxon>
        <taxon>environmental samples</taxon>
    </lineage>
</organism>